<feature type="transmembrane region" description="Helical" evidence="1">
    <location>
        <begin position="12"/>
        <end position="29"/>
    </location>
</feature>
<evidence type="ECO:0000259" key="2">
    <source>
        <dbReference type="Pfam" id="PF01757"/>
    </source>
</evidence>
<evidence type="ECO:0000313" key="4">
    <source>
        <dbReference type="EMBL" id="KTD38556.1"/>
    </source>
</evidence>
<proteinExistence type="predicted"/>
<protein>
    <submittedName>
        <fullName evidence="4">O-antigen acetylase</fullName>
    </submittedName>
</protein>
<dbReference type="OrthoDB" id="9767863at2"/>
<organism evidence="4 5">
    <name type="scientific">Legionella nautarum</name>
    <dbReference type="NCBI Taxonomy" id="45070"/>
    <lineage>
        <taxon>Bacteria</taxon>
        <taxon>Pseudomonadati</taxon>
        <taxon>Pseudomonadota</taxon>
        <taxon>Gammaproteobacteria</taxon>
        <taxon>Legionellales</taxon>
        <taxon>Legionellaceae</taxon>
        <taxon>Legionella</taxon>
    </lineage>
</organism>
<feature type="transmembrane region" description="Helical" evidence="1">
    <location>
        <begin position="35"/>
        <end position="56"/>
    </location>
</feature>
<feature type="transmembrane region" description="Helical" evidence="1">
    <location>
        <begin position="139"/>
        <end position="160"/>
    </location>
</feature>
<feature type="transmembrane region" description="Helical" evidence="1">
    <location>
        <begin position="301"/>
        <end position="323"/>
    </location>
</feature>
<evidence type="ECO:0000256" key="1">
    <source>
        <dbReference type="SAM" id="Phobius"/>
    </source>
</evidence>
<dbReference type="InterPro" id="IPR050879">
    <property type="entry name" value="Acyltransferase_3"/>
</dbReference>
<dbReference type="PANTHER" id="PTHR23028">
    <property type="entry name" value="ACETYLTRANSFERASE"/>
    <property type="match status" value="1"/>
</dbReference>
<comment type="caution">
    <text evidence="4">The sequence shown here is derived from an EMBL/GenBank/DDBJ whole genome shotgun (WGS) entry which is preliminary data.</text>
</comment>
<dbReference type="RefSeq" id="WP_058503622.1">
    <property type="nucleotide sequence ID" value="NZ_CAAAIF010000005.1"/>
</dbReference>
<dbReference type="GO" id="GO:0016747">
    <property type="term" value="F:acyltransferase activity, transferring groups other than amino-acyl groups"/>
    <property type="evidence" value="ECO:0007669"/>
    <property type="project" value="InterPro"/>
</dbReference>
<dbReference type="GO" id="GO:0009103">
    <property type="term" value="P:lipopolysaccharide biosynthetic process"/>
    <property type="evidence" value="ECO:0007669"/>
    <property type="project" value="TreeGrafter"/>
</dbReference>
<dbReference type="PATRIC" id="fig|45070.6.peg.572"/>
<feature type="transmembrane region" description="Helical" evidence="1">
    <location>
        <begin position="77"/>
        <end position="96"/>
    </location>
</feature>
<dbReference type="GO" id="GO:0016020">
    <property type="term" value="C:membrane"/>
    <property type="evidence" value="ECO:0007669"/>
    <property type="project" value="TreeGrafter"/>
</dbReference>
<evidence type="ECO:0000313" key="5">
    <source>
        <dbReference type="Proteomes" id="UP000054725"/>
    </source>
</evidence>
<keyword evidence="5" id="KW-1185">Reference proteome</keyword>
<keyword evidence="1" id="KW-0812">Transmembrane</keyword>
<name>A0A0W0X1W1_9GAMM</name>
<feature type="transmembrane region" description="Helical" evidence="1">
    <location>
        <begin position="246"/>
        <end position="263"/>
    </location>
</feature>
<dbReference type="EMBL" id="LNYO01000007">
    <property type="protein sequence ID" value="KTD38556.1"/>
    <property type="molecule type" value="Genomic_DNA"/>
</dbReference>
<dbReference type="PANTHER" id="PTHR23028:SF53">
    <property type="entry name" value="ACYL_TRANSF_3 DOMAIN-CONTAINING PROTEIN"/>
    <property type="match status" value="1"/>
</dbReference>
<feature type="transmembrane region" description="Helical" evidence="1">
    <location>
        <begin position="269"/>
        <end position="289"/>
    </location>
</feature>
<feature type="transmembrane region" description="Helical" evidence="1">
    <location>
        <begin position="335"/>
        <end position="354"/>
    </location>
</feature>
<dbReference type="Pfam" id="PF01757">
    <property type="entry name" value="Acyl_transf_3"/>
    <property type="match status" value="1"/>
</dbReference>
<evidence type="ECO:0000259" key="3">
    <source>
        <dbReference type="Pfam" id="PF19040"/>
    </source>
</evidence>
<gene>
    <name evidence="4" type="ORF">Lnau_0544</name>
</gene>
<dbReference type="Pfam" id="PF19040">
    <property type="entry name" value="SGNH"/>
    <property type="match status" value="1"/>
</dbReference>
<keyword evidence="1" id="KW-1133">Transmembrane helix</keyword>
<sequence length="667" mass="76563">MASSYPKYRPDIDGLRAIAVLSVVIFHAFPTLLKGGFIGVDIFFVISGFLISTIIFGNLEQNSFKVTEFYSRRIKRIFPALLLVLLSCYLLGWFALFAQEYKQLGKHIFSGAGFISNIILWTESGYFDNTAETKPLLHLWSLGIEEQFYIVWPILLYFAWKRKMNVLLVIAAVCLISFSLNIGRVHRDIIGAFYAPQTRFWELWLGSLLAYLSLYPQKFTATLDKLKLSSAFLKPRKTNAIFSDDARSISGSLLILSGILFIIKERAFPGWWALLPSLGAVLIISAGPNTWINRKILSNKLLVWFGLISFPLYLWHWPLLAFVRIVEGQTPRPEIRFLIVLLSIVFAWLTYELLEKPIRHRGQKKIVILLLGLMVTVGCIGRYCYKQDGFVERPIMKKTAKVNDQFVGPLWKYTKNDFCLNRFPFAETSNYGWWFCMLTRDEKPSLLLLGDSLANQLYAGLSQHSIFSKNNILSIGTCDPAEVDPSTVTKDYTRSPCSGDRQLHQQEFINQIIEKNSDSLKYAILSLSGIVNDPNYIQRLKKRVDFLEKNHLKVIIFMRPLAFADNIQSCFSRPFKMGSQAKCEISLEQRKDIKTLFKPLKTYFAESNPKVIFFDQNDLFCDNEKCSMVRNGMPLMRDDVHISEYASIEVSKIFAKWAKKHVPEMLG</sequence>
<feature type="transmembrane region" description="Helical" evidence="1">
    <location>
        <begin position="366"/>
        <end position="383"/>
    </location>
</feature>
<keyword evidence="1" id="KW-0472">Membrane</keyword>
<dbReference type="Proteomes" id="UP000054725">
    <property type="component" value="Unassembled WGS sequence"/>
</dbReference>
<dbReference type="InterPro" id="IPR043968">
    <property type="entry name" value="SGNH"/>
</dbReference>
<reference evidence="4 5" key="1">
    <citation type="submission" date="2015-11" db="EMBL/GenBank/DDBJ databases">
        <title>Genomic analysis of 38 Legionella species identifies large and diverse effector repertoires.</title>
        <authorList>
            <person name="Burstein D."/>
            <person name="Amaro F."/>
            <person name="Zusman T."/>
            <person name="Lifshitz Z."/>
            <person name="Cohen O."/>
            <person name="Gilbert J.A."/>
            <person name="Pupko T."/>
            <person name="Shuman H.A."/>
            <person name="Segal G."/>
        </authorList>
    </citation>
    <scope>NUCLEOTIDE SEQUENCE [LARGE SCALE GENOMIC DNA]</scope>
    <source>
        <strain evidence="4 5">ATCC 49506</strain>
    </source>
</reference>
<accession>A0A0W0X1W1</accession>
<dbReference type="STRING" id="45070.Lnau_0544"/>
<feature type="transmembrane region" description="Helical" evidence="1">
    <location>
        <begin position="166"/>
        <end position="183"/>
    </location>
</feature>
<feature type="domain" description="SGNH" evidence="3">
    <location>
        <begin position="433"/>
        <end position="656"/>
    </location>
</feature>
<dbReference type="InterPro" id="IPR002656">
    <property type="entry name" value="Acyl_transf_3_dom"/>
</dbReference>
<dbReference type="AlphaFoldDB" id="A0A0W0X1W1"/>
<feature type="domain" description="Acyltransferase 3" evidence="2">
    <location>
        <begin position="11"/>
        <end position="351"/>
    </location>
</feature>